<dbReference type="Proteomes" id="UP000214365">
    <property type="component" value="Unassembled WGS sequence"/>
</dbReference>
<reference evidence="5 6" key="1">
    <citation type="submission" date="2015-06" db="EMBL/GenBank/DDBJ databases">
        <title>Talaromyces atroroseus IBT 11181 draft genome.</title>
        <authorList>
            <person name="Rasmussen K.B."/>
            <person name="Rasmussen S."/>
            <person name="Petersen B."/>
            <person name="Sicheritz-Ponten T."/>
            <person name="Mortensen U.H."/>
            <person name="Thrane U."/>
        </authorList>
    </citation>
    <scope>NUCLEOTIDE SEQUENCE [LARGE SCALE GENOMIC DNA]</scope>
    <source>
        <strain evidence="5 6">IBT 11181</strain>
    </source>
</reference>
<dbReference type="CDD" id="cd12148">
    <property type="entry name" value="fungal_TF_MHR"/>
    <property type="match status" value="1"/>
</dbReference>
<dbReference type="PANTHER" id="PTHR31668:SF4">
    <property type="entry name" value="TRANSCRIPTIONAL ACTIVATOR PROTEIN DAL81"/>
    <property type="match status" value="1"/>
</dbReference>
<gene>
    <name evidence="5" type="ORF">UA08_04606</name>
</gene>
<keyword evidence="1" id="KW-0539">Nucleus</keyword>
<evidence type="ECO:0000259" key="4">
    <source>
        <dbReference type="SMART" id="SM00906"/>
    </source>
</evidence>
<feature type="chain" id="PRO_5012827290" description="Xylanolytic transcriptional activator regulatory domain-containing protein" evidence="3">
    <location>
        <begin position="26"/>
        <end position="508"/>
    </location>
</feature>
<sequence length="508" mass="58341">MPAQFTVRVFFLFLFFPLFYKHLDARPIYYPQNDIEETAQPHKDELINAYFEIVHISFPIVSRSEFDPQLASTLCLASMYALSHVFCPEAKSIDPWVFLNFLGRAIPLEARNASLDSIEAALLYSQRHTYIFRAPTMPGLMAEIGNLVGMAHDVGLNVDPTNWKIPESEKKRRKRLWWGIYMQDKWSALTLGRPSYLHGDQHNVPMMTMADFDDFKFQAHSTSSPNSESRKEYVSKRMFIAMADLTVMLSDVLSTFYTVRAVQMLKNMSTKEKDVCILSFTDRLDQWHSVYGFLFHENQDLFPDPTGTLQLGYYTLEIALCRAVLRDKYDHPIRERGEKVVLLVIELLRTLQISRLRAFWWAASKVNFSIVGAFMFSMLLTSIEDQEIDSWMSRISVYLKLLKEHSINFDTTKLACIRLELLSKVDNLMEDGGSGRATEPITSSDVNGFVAGMTVPSESTDDTNDESQGQTQLEDEHTIYSVDDPFEFMPFDPFGDSENFDWGALMEA</sequence>
<evidence type="ECO:0000313" key="6">
    <source>
        <dbReference type="Proteomes" id="UP000214365"/>
    </source>
</evidence>
<dbReference type="GO" id="GO:0005634">
    <property type="term" value="C:nucleus"/>
    <property type="evidence" value="ECO:0007669"/>
    <property type="project" value="TreeGrafter"/>
</dbReference>
<name>A0A225APA6_TALAT</name>
<dbReference type="GO" id="GO:0001080">
    <property type="term" value="P:nitrogen catabolite activation of transcription from RNA polymerase II promoter"/>
    <property type="evidence" value="ECO:0007669"/>
    <property type="project" value="TreeGrafter"/>
</dbReference>
<dbReference type="GeneID" id="31004361"/>
<evidence type="ECO:0000256" key="3">
    <source>
        <dbReference type="SAM" id="SignalP"/>
    </source>
</evidence>
<dbReference type="SMART" id="SM00906">
    <property type="entry name" value="Fungal_trans"/>
    <property type="match status" value="1"/>
</dbReference>
<organism evidence="5 6">
    <name type="scientific">Talaromyces atroroseus</name>
    <dbReference type="NCBI Taxonomy" id="1441469"/>
    <lineage>
        <taxon>Eukaryota</taxon>
        <taxon>Fungi</taxon>
        <taxon>Dikarya</taxon>
        <taxon>Ascomycota</taxon>
        <taxon>Pezizomycotina</taxon>
        <taxon>Eurotiomycetes</taxon>
        <taxon>Eurotiomycetidae</taxon>
        <taxon>Eurotiales</taxon>
        <taxon>Trichocomaceae</taxon>
        <taxon>Talaromyces</taxon>
        <taxon>Talaromyces sect. Trachyspermi</taxon>
    </lineage>
</organism>
<dbReference type="OrthoDB" id="4222801at2759"/>
<keyword evidence="6" id="KW-1185">Reference proteome</keyword>
<dbReference type="PANTHER" id="PTHR31668">
    <property type="entry name" value="GLUCOSE TRANSPORT TRANSCRIPTION REGULATOR RGT1-RELATED-RELATED"/>
    <property type="match status" value="1"/>
</dbReference>
<dbReference type="STRING" id="1441469.A0A225APA6"/>
<dbReference type="AlphaFoldDB" id="A0A225APA6"/>
<proteinExistence type="predicted"/>
<dbReference type="GO" id="GO:0008270">
    <property type="term" value="F:zinc ion binding"/>
    <property type="evidence" value="ECO:0007669"/>
    <property type="project" value="InterPro"/>
</dbReference>
<evidence type="ECO:0000256" key="2">
    <source>
        <dbReference type="SAM" id="MobiDB-lite"/>
    </source>
</evidence>
<feature type="region of interest" description="Disordered" evidence="2">
    <location>
        <begin position="453"/>
        <end position="476"/>
    </location>
</feature>
<feature type="signal peptide" evidence="3">
    <location>
        <begin position="1"/>
        <end position="25"/>
    </location>
</feature>
<feature type="domain" description="Xylanolytic transcriptional activator regulatory" evidence="4">
    <location>
        <begin position="140"/>
        <end position="213"/>
    </location>
</feature>
<keyword evidence="3" id="KW-0732">Signal</keyword>
<dbReference type="GO" id="GO:0003677">
    <property type="term" value="F:DNA binding"/>
    <property type="evidence" value="ECO:0007669"/>
    <property type="project" value="InterPro"/>
</dbReference>
<dbReference type="RefSeq" id="XP_020120325.1">
    <property type="nucleotide sequence ID" value="XM_020266895.1"/>
</dbReference>
<dbReference type="Pfam" id="PF04082">
    <property type="entry name" value="Fungal_trans"/>
    <property type="match status" value="1"/>
</dbReference>
<dbReference type="InterPro" id="IPR007219">
    <property type="entry name" value="XnlR_reg_dom"/>
</dbReference>
<dbReference type="InterPro" id="IPR050797">
    <property type="entry name" value="Carb_Metab_Trans_Reg"/>
</dbReference>
<dbReference type="GO" id="GO:0006351">
    <property type="term" value="P:DNA-templated transcription"/>
    <property type="evidence" value="ECO:0007669"/>
    <property type="project" value="InterPro"/>
</dbReference>
<evidence type="ECO:0000313" key="5">
    <source>
        <dbReference type="EMBL" id="OKL60204.1"/>
    </source>
</evidence>
<comment type="caution">
    <text evidence="5">The sequence shown here is derived from an EMBL/GenBank/DDBJ whole genome shotgun (WGS) entry which is preliminary data.</text>
</comment>
<dbReference type="EMBL" id="LFMY01000006">
    <property type="protein sequence ID" value="OKL60204.1"/>
    <property type="molecule type" value="Genomic_DNA"/>
</dbReference>
<accession>A0A225APA6</accession>
<protein>
    <recommendedName>
        <fullName evidence="4">Xylanolytic transcriptional activator regulatory domain-containing protein</fullName>
    </recommendedName>
</protein>
<evidence type="ECO:0000256" key="1">
    <source>
        <dbReference type="ARBA" id="ARBA00023242"/>
    </source>
</evidence>